<dbReference type="GO" id="GO:0045893">
    <property type="term" value="P:positive regulation of DNA-templated transcription"/>
    <property type="evidence" value="ECO:0007669"/>
    <property type="project" value="TreeGrafter"/>
</dbReference>
<evidence type="ECO:0000313" key="3">
    <source>
        <dbReference type="EMBL" id="CAJ1400018.1"/>
    </source>
</evidence>
<feature type="region of interest" description="Disordered" evidence="1">
    <location>
        <begin position="29"/>
        <end position="54"/>
    </location>
</feature>
<protein>
    <recommendedName>
        <fullName evidence="2">EDRF1 N-terminal domain-containing protein</fullName>
    </recommendedName>
</protein>
<feature type="region of interest" description="Disordered" evidence="1">
    <location>
        <begin position="526"/>
        <end position="547"/>
    </location>
</feature>
<reference evidence="3" key="1">
    <citation type="submission" date="2023-08" db="EMBL/GenBank/DDBJ databases">
        <authorList>
            <person name="Chen Y."/>
            <person name="Shah S."/>
            <person name="Dougan E. K."/>
            <person name="Thang M."/>
            <person name="Chan C."/>
        </authorList>
    </citation>
    <scope>NUCLEOTIDE SEQUENCE</scope>
</reference>
<gene>
    <name evidence="3" type="ORF">EVOR1521_LOCUS23451</name>
</gene>
<organism evidence="3 4">
    <name type="scientific">Effrenium voratum</name>
    <dbReference type="NCBI Taxonomy" id="2562239"/>
    <lineage>
        <taxon>Eukaryota</taxon>
        <taxon>Sar</taxon>
        <taxon>Alveolata</taxon>
        <taxon>Dinophyceae</taxon>
        <taxon>Suessiales</taxon>
        <taxon>Symbiodiniaceae</taxon>
        <taxon>Effrenium</taxon>
    </lineage>
</organism>
<dbReference type="EMBL" id="CAUJNA010003356">
    <property type="protein sequence ID" value="CAJ1400018.1"/>
    <property type="molecule type" value="Genomic_DNA"/>
</dbReference>
<feature type="compositionally biased region" description="Low complexity" evidence="1">
    <location>
        <begin position="83"/>
        <end position="101"/>
    </location>
</feature>
<feature type="domain" description="EDRF1 N-terminal" evidence="2">
    <location>
        <begin position="274"/>
        <end position="394"/>
    </location>
</feature>
<name>A0AA36J7P1_9DINO</name>
<proteinExistence type="predicted"/>
<feature type="compositionally biased region" description="Pro residues" evidence="1">
    <location>
        <begin position="73"/>
        <end position="82"/>
    </location>
</feature>
<comment type="caution">
    <text evidence="3">The sequence shown here is derived from an EMBL/GenBank/DDBJ whole genome shotgun (WGS) entry which is preliminary data.</text>
</comment>
<dbReference type="AlphaFoldDB" id="A0AA36J7P1"/>
<feature type="compositionally biased region" description="Low complexity" evidence="1">
    <location>
        <begin position="526"/>
        <end position="537"/>
    </location>
</feature>
<dbReference type="PANTHER" id="PTHR15000">
    <property type="entry name" value="ERYTHROID DIFFERENTIATION-RELATED FACTOR 1"/>
    <property type="match status" value="1"/>
</dbReference>
<accession>A0AA36J7P1</accession>
<feature type="region of interest" description="Disordered" evidence="1">
    <location>
        <begin position="68"/>
        <end position="101"/>
    </location>
</feature>
<dbReference type="Pfam" id="PF23788">
    <property type="entry name" value="EDRF1_N"/>
    <property type="match status" value="1"/>
</dbReference>
<dbReference type="Proteomes" id="UP001178507">
    <property type="component" value="Unassembled WGS sequence"/>
</dbReference>
<sequence>MSATDDPVSEPGLRWHFVMIHKVGPLLILDDGPRLGRTGDATRERGSYEEPSHSHLMLAALDLSMETALSASTPPPDSPASPSPGSREPGGAAAPPAPPGLESELSARLCVKNTFLDIDEHSECESLGRAVSAPGRVDCDTPRSMFEEASPGAALVRQQLQQHADRAASAWSLIPYEPDTDNSELAARHWELLQCSAAKGNPGSTIAEAMRSLFDIPPQPSRFGRAVEWQCGPYKILLGCDLVVMRSEEKCDGSFASFKMLNGLNGLPSKTERLDVYLENMMCDISKAVWGCPQGDSTTWRVFNTSDLPNPGEGGDFDAKRVHEQSQQLLHFLRQRCRREGGTYWLFREQNSSAAELFDLSSMEAQESDASAFRTTPSLAPPIASLCAHLAQSMPQNADKRQLLQKATHLLEPIKEEHFGLYAMTALELACSYMRTPLAAISDKGEASRPQGRDPPPAARLSVAMRYLESVLRLLASLDESSLRAGLLLQAQVAYAECIIKLVREAGVPTYSAWLAEVQQSAQDLQKQGAGAAAQKQPRARRERASS</sequence>
<dbReference type="InterPro" id="IPR056582">
    <property type="entry name" value="EDRF1_N"/>
</dbReference>
<evidence type="ECO:0000259" key="2">
    <source>
        <dbReference type="Pfam" id="PF23788"/>
    </source>
</evidence>
<feature type="compositionally biased region" description="Basic and acidic residues" evidence="1">
    <location>
        <begin position="40"/>
        <end position="53"/>
    </location>
</feature>
<evidence type="ECO:0000256" key="1">
    <source>
        <dbReference type="SAM" id="MobiDB-lite"/>
    </source>
</evidence>
<feature type="compositionally biased region" description="Basic residues" evidence="1">
    <location>
        <begin position="538"/>
        <end position="547"/>
    </location>
</feature>
<dbReference type="PANTHER" id="PTHR15000:SF1">
    <property type="entry name" value="ERYTHROID DIFFERENTIATION-RELATED FACTOR 1"/>
    <property type="match status" value="1"/>
</dbReference>
<evidence type="ECO:0000313" key="4">
    <source>
        <dbReference type="Proteomes" id="UP001178507"/>
    </source>
</evidence>
<keyword evidence="4" id="KW-1185">Reference proteome</keyword>